<name>A0ABD2NQS2_9CUCU</name>
<dbReference type="AlphaFoldDB" id="A0ABD2NQS2"/>
<reference evidence="1 2" key="1">
    <citation type="journal article" date="2021" name="BMC Biol.">
        <title>Horizontally acquired antibacterial genes associated with adaptive radiation of ladybird beetles.</title>
        <authorList>
            <person name="Li H.S."/>
            <person name="Tang X.F."/>
            <person name="Huang Y.H."/>
            <person name="Xu Z.Y."/>
            <person name="Chen M.L."/>
            <person name="Du X.Y."/>
            <person name="Qiu B.Y."/>
            <person name="Chen P.T."/>
            <person name="Zhang W."/>
            <person name="Slipinski A."/>
            <person name="Escalona H.E."/>
            <person name="Waterhouse R.M."/>
            <person name="Zwick A."/>
            <person name="Pang H."/>
        </authorList>
    </citation>
    <scope>NUCLEOTIDE SEQUENCE [LARGE SCALE GENOMIC DNA]</scope>
    <source>
        <strain evidence="1">SYSU2018</strain>
    </source>
</reference>
<proteinExistence type="predicted"/>
<comment type="caution">
    <text evidence="1">The sequence shown here is derived from an EMBL/GenBank/DDBJ whole genome shotgun (WGS) entry which is preliminary data.</text>
</comment>
<sequence>MNVKQFKKLFQLCEDYQKITCTTPTEYLNEQNHSLDEDVIFHFLNFYRHDKVFQEISDHFIEYNSIVINMNGTRIKLLFYLLIFIFNPPNTTRIEQIFLTVSKISYMTKILLYYSDKSNQIRTAKSACKYFENEYVINNFVYPILNNEEYYRNVFDFLTEHHFRRHHKKLTIPIEMNVSKKAVKAPPVPVNTPAEIEPFRGGKFQEPHTRKIYVYRRN</sequence>
<keyword evidence="2" id="KW-1185">Reference proteome</keyword>
<evidence type="ECO:0000313" key="1">
    <source>
        <dbReference type="EMBL" id="KAL3281077.1"/>
    </source>
</evidence>
<protein>
    <submittedName>
        <fullName evidence="1">Uncharacterized protein</fullName>
    </submittedName>
</protein>
<evidence type="ECO:0000313" key="2">
    <source>
        <dbReference type="Proteomes" id="UP001516400"/>
    </source>
</evidence>
<dbReference type="EMBL" id="JABFTP020000144">
    <property type="protein sequence ID" value="KAL3281077.1"/>
    <property type="molecule type" value="Genomic_DNA"/>
</dbReference>
<gene>
    <name evidence="1" type="ORF">HHI36_004301</name>
</gene>
<accession>A0ABD2NQS2</accession>
<organism evidence="1 2">
    <name type="scientific">Cryptolaemus montrouzieri</name>
    <dbReference type="NCBI Taxonomy" id="559131"/>
    <lineage>
        <taxon>Eukaryota</taxon>
        <taxon>Metazoa</taxon>
        <taxon>Ecdysozoa</taxon>
        <taxon>Arthropoda</taxon>
        <taxon>Hexapoda</taxon>
        <taxon>Insecta</taxon>
        <taxon>Pterygota</taxon>
        <taxon>Neoptera</taxon>
        <taxon>Endopterygota</taxon>
        <taxon>Coleoptera</taxon>
        <taxon>Polyphaga</taxon>
        <taxon>Cucujiformia</taxon>
        <taxon>Coccinelloidea</taxon>
        <taxon>Coccinellidae</taxon>
        <taxon>Scymninae</taxon>
        <taxon>Scymnini</taxon>
        <taxon>Cryptolaemus</taxon>
    </lineage>
</organism>
<dbReference type="Proteomes" id="UP001516400">
    <property type="component" value="Unassembled WGS sequence"/>
</dbReference>